<sequence>MRVVRSPGAVRLERPGGAVRRALPAVACVLAVRLLGVATLALFGAFGGQAPQRLLAGRWDSLWYARVAAYGYGYRLRLGDGRVLSDLSFFPLLPWLERALSHVTGALGPAVAGVLVSAVACAFAAAGVSRVADGVLGGRAAFLTAVLWAAVPVGVVESMAYSEALFVALAAWALAHATERRWLVAAVLACLAGLTRPAGLAVAAAVVVGALWTGRGTGRVAARTAAAILAPAGAVGYVVWVAFTTGRPLGYLDVQRGWGNGIDGGLSFARFTVRLLTTGSVAAGLAIAAGVAVLLWCHWLGWRDRYPVELQVYTGVMLLLALTTAGYFGSKPRLLLPAFGLLLPLAGALARVRPVTRTAVMCCLVVGSALYGAFWLNGSGPP</sequence>
<evidence type="ECO:0000256" key="4">
    <source>
        <dbReference type="ARBA" id="ARBA00022676"/>
    </source>
</evidence>
<feature type="transmembrane region" description="Helical" evidence="10">
    <location>
        <begin position="140"/>
        <end position="162"/>
    </location>
</feature>
<evidence type="ECO:0008006" key="13">
    <source>
        <dbReference type="Google" id="ProtNLM"/>
    </source>
</evidence>
<keyword evidence="12" id="KW-1185">Reference proteome</keyword>
<feature type="transmembrane region" description="Helical" evidence="10">
    <location>
        <begin position="275"/>
        <end position="298"/>
    </location>
</feature>
<keyword evidence="9 10" id="KW-0472">Membrane</keyword>
<protein>
    <recommendedName>
        <fullName evidence="13">Glycosyltransferase RgtA/B/C/D-like domain-containing protein</fullName>
    </recommendedName>
</protein>
<proteinExistence type="predicted"/>
<evidence type="ECO:0000313" key="12">
    <source>
        <dbReference type="Proteomes" id="UP001198565"/>
    </source>
</evidence>
<feature type="transmembrane region" description="Helical" evidence="10">
    <location>
        <begin position="106"/>
        <end position="128"/>
    </location>
</feature>
<reference evidence="11 12" key="1">
    <citation type="submission" date="2021-08" db="EMBL/GenBank/DDBJ databases">
        <title>Streptomyces sp. PTM05 isolated from lichen.</title>
        <authorList>
            <person name="Somphong A."/>
            <person name="Phongsopitanun W."/>
            <person name="Tanasupawat S."/>
        </authorList>
    </citation>
    <scope>NUCLEOTIDE SEQUENCE [LARGE SCALE GENOMIC DNA]</scope>
    <source>
        <strain evidence="11 12">Ptm05</strain>
    </source>
</reference>
<keyword evidence="5" id="KW-0808">Transferase</keyword>
<evidence type="ECO:0000256" key="3">
    <source>
        <dbReference type="ARBA" id="ARBA00022502"/>
    </source>
</evidence>
<evidence type="ECO:0000256" key="8">
    <source>
        <dbReference type="ARBA" id="ARBA00022989"/>
    </source>
</evidence>
<gene>
    <name evidence="11" type="ORF">K7472_01700</name>
</gene>
<evidence type="ECO:0000256" key="6">
    <source>
        <dbReference type="ARBA" id="ARBA00022692"/>
    </source>
</evidence>
<dbReference type="Proteomes" id="UP001198565">
    <property type="component" value="Unassembled WGS sequence"/>
</dbReference>
<feature type="transmembrane region" description="Helical" evidence="10">
    <location>
        <begin position="334"/>
        <end position="352"/>
    </location>
</feature>
<accession>A0ABS7QMD5</accession>
<keyword evidence="4" id="KW-0328">Glycosyltransferase</keyword>
<keyword evidence="3" id="KW-0337">GPI-anchor biosynthesis</keyword>
<evidence type="ECO:0000256" key="10">
    <source>
        <dbReference type="SAM" id="Phobius"/>
    </source>
</evidence>
<feature type="transmembrane region" description="Helical" evidence="10">
    <location>
        <begin position="224"/>
        <end position="243"/>
    </location>
</feature>
<evidence type="ECO:0000256" key="7">
    <source>
        <dbReference type="ARBA" id="ARBA00022824"/>
    </source>
</evidence>
<evidence type="ECO:0000256" key="5">
    <source>
        <dbReference type="ARBA" id="ARBA00022679"/>
    </source>
</evidence>
<keyword evidence="7" id="KW-0256">Endoplasmic reticulum</keyword>
<feature type="transmembrane region" description="Helical" evidence="10">
    <location>
        <begin position="182"/>
        <end position="212"/>
    </location>
</feature>
<feature type="transmembrane region" description="Helical" evidence="10">
    <location>
        <begin position="310"/>
        <end position="328"/>
    </location>
</feature>
<comment type="pathway">
    <text evidence="2">Glycolipid biosynthesis; glycosylphosphatidylinositol-anchor biosynthesis.</text>
</comment>
<organism evidence="11 12">
    <name type="scientific">Streptantibioticus parmotrematis</name>
    <dbReference type="NCBI Taxonomy" id="2873249"/>
    <lineage>
        <taxon>Bacteria</taxon>
        <taxon>Bacillati</taxon>
        <taxon>Actinomycetota</taxon>
        <taxon>Actinomycetes</taxon>
        <taxon>Kitasatosporales</taxon>
        <taxon>Streptomycetaceae</taxon>
        <taxon>Streptantibioticus</taxon>
    </lineage>
</organism>
<comment type="caution">
    <text evidence="11">The sequence shown here is derived from an EMBL/GenBank/DDBJ whole genome shotgun (WGS) entry which is preliminary data.</text>
</comment>
<keyword evidence="6 10" id="KW-0812">Transmembrane</keyword>
<keyword evidence="8 10" id="KW-1133">Transmembrane helix</keyword>
<evidence type="ECO:0000256" key="2">
    <source>
        <dbReference type="ARBA" id="ARBA00004687"/>
    </source>
</evidence>
<name>A0ABS7QMD5_9ACTN</name>
<dbReference type="EMBL" id="JAINVZ010000001">
    <property type="protein sequence ID" value="MBY8883560.1"/>
    <property type="molecule type" value="Genomic_DNA"/>
</dbReference>
<feature type="transmembrane region" description="Helical" evidence="10">
    <location>
        <begin position="21"/>
        <end position="46"/>
    </location>
</feature>
<dbReference type="PANTHER" id="PTHR12468">
    <property type="entry name" value="GPI MANNOSYLTRANSFERASE 2"/>
    <property type="match status" value="1"/>
</dbReference>
<evidence type="ECO:0000256" key="1">
    <source>
        <dbReference type="ARBA" id="ARBA00004477"/>
    </source>
</evidence>
<evidence type="ECO:0000313" key="11">
    <source>
        <dbReference type="EMBL" id="MBY8883560.1"/>
    </source>
</evidence>
<dbReference type="PANTHER" id="PTHR12468:SF2">
    <property type="entry name" value="GPI MANNOSYLTRANSFERASE 2"/>
    <property type="match status" value="1"/>
</dbReference>
<dbReference type="InterPro" id="IPR007315">
    <property type="entry name" value="PIG-V/Gpi18"/>
</dbReference>
<feature type="transmembrane region" description="Helical" evidence="10">
    <location>
        <begin position="359"/>
        <end position="376"/>
    </location>
</feature>
<evidence type="ECO:0000256" key="9">
    <source>
        <dbReference type="ARBA" id="ARBA00023136"/>
    </source>
</evidence>
<comment type="subcellular location">
    <subcellularLocation>
        <location evidence="1">Endoplasmic reticulum membrane</location>
        <topology evidence="1">Multi-pass membrane protein</topology>
    </subcellularLocation>
</comment>